<keyword evidence="2" id="KW-0853">WD repeat</keyword>
<dbReference type="Pfam" id="PF24883">
    <property type="entry name" value="NPHP3_N"/>
    <property type="match status" value="1"/>
</dbReference>
<dbReference type="Pfam" id="PF17111">
    <property type="entry name" value="PigL_N"/>
    <property type="match status" value="1"/>
</dbReference>
<sequence length="864" mass="96972">MDGLSGAASVIAVVDISAKVASLCFQYSVAAKDAKRDIGRLQQKVANIKNVLEELQQLVDRQGSQLPSTHKLLESLKECHKQLQDLEGKLKANLEPSGRRKAMSKLGFRALKWPFTSKEVEKTVQNLENYGNTFSLALQVDQTAVILRVDQKTDTLSLPTAKGASFDSHVEEHNSTCLPNTRTELLRHIQGWANDKNSKPIFWLNGAAGTGKSTIARTVARAFADQQQLGASFFFKRGEGERGNATRFFTTIATQLAHRVSGLGPGIKKAIEADPAISEKNLKDQFEKLILHPLLDMAHPPALVLLVVIDALDECEPDNNIRLVLQLLSRTRDLKSVSLRVFVTSRPELHIRLGFKQLPNGTFEDLILHEVAKQTIQHDIRVYFKHELAQVREERSLSSGWPKRDQVEALVEQAVPLFIFAATACRYISDRRDNPKKRLEIVLGYRGAKVSKLNATYLPILNQLFDEEDEEDRGRWACDFQDIVGSIVLLETPLSTTSLARLLDISKDDISCRLDSLHSVLSIPDCDDMPVRLLHLSFREFLVDASKKEKSPFWVDERARHERLASHCLQLMSSLNGLRQNRCDLQPGTLRSEVDEGRITSYLSPELQYACRYWVYHLKQSQRVVGDKSTADTFLQQHFLHWLEAMSLIGETNKCVSLLEALSTLVEASNSALSAFLQDARRFTLRFRHVLQNAPLQIYSSALIFAPESSIVRKAFVDEMLGSIKLLSKREEDWDACRSVLEGHTSSVSAVAFSPDGQLAATGSCRSVLEGHTSYVRAVAFSPDGQYIQTNRGDIPLHVPATPSLSFQSAQSSHVFVQDEWISLDQRRLLWLPSEYRPTCTTVHRNAVILGHSSGRTTFLEFRT</sequence>
<feature type="repeat" description="WD" evidence="2">
    <location>
        <begin position="741"/>
        <end position="764"/>
    </location>
</feature>
<dbReference type="SUPFAM" id="SSF50978">
    <property type="entry name" value="WD40 repeat-like"/>
    <property type="match status" value="1"/>
</dbReference>
<evidence type="ECO:0000313" key="6">
    <source>
        <dbReference type="Proteomes" id="UP000799291"/>
    </source>
</evidence>
<dbReference type="Gene3D" id="2.130.10.10">
    <property type="entry name" value="YVTN repeat-like/Quinoprotein amine dehydrogenase"/>
    <property type="match status" value="1"/>
</dbReference>
<dbReference type="SUPFAM" id="SSF52540">
    <property type="entry name" value="P-loop containing nucleoside triphosphate hydrolases"/>
    <property type="match status" value="1"/>
</dbReference>
<evidence type="ECO:0000259" key="4">
    <source>
        <dbReference type="PROSITE" id="PS50837"/>
    </source>
</evidence>
<dbReference type="InterPro" id="IPR001680">
    <property type="entry name" value="WD40_rpt"/>
</dbReference>
<keyword evidence="1" id="KW-0677">Repeat</keyword>
<dbReference type="AlphaFoldDB" id="A0A6G1J7S2"/>
<evidence type="ECO:0000256" key="2">
    <source>
        <dbReference type="PROSITE-ProRule" id="PRU00221"/>
    </source>
</evidence>
<gene>
    <name evidence="5" type="ORF">K458DRAFT_416478</name>
</gene>
<dbReference type="Gene3D" id="3.40.50.300">
    <property type="entry name" value="P-loop containing nucleotide triphosphate hydrolases"/>
    <property type="match status" value="1"/>
</dbReference>
<name>A0A6G1J7S2_9PLEO</name>
<dbReference type="PROSITE" id="PS50837">
    <property type="entry name" value="NACHT"/>
    <property type="match status" value="1"/>
</dbReference>
<evidence type="ECO:0000313" key="5">
    <source>
        <dbReference type="EMBL" id="KAF2686169.1"/>
    </source>
</evidence>
<dbReference type="InterPro" id="IPR036322">
    <property type="entry name" value="WD40_repeat_dom_sf"/>
</dbReference>
<reference evidence="5" key="1">
    <citation type="journal article" date="2020" name="Stud. Mycol.">
        <title>101 Dothideomycetes genomes: a test case for predicting lifestyles and emergence of pathogens.</title>
        <authorList>
            <person name="Haridas S."/>
            <person name="Albert R."/>
            <person name="Binder M."/>
            <person name="Bloem J."/>
            <person name="Labutti K."/>
            <person name="Salamov A."/>
            <person name="Andreopoulos B."/>
            <person name="Baker S."/>
            <person name="Barry K."/>
            <person name="Bills G."/>
            <person name="Bluhm B."/>
            <person name="Cannon C."/>
            <person name="Castanera R."/>
            <person name="Culley D."/>
            <person name="Daum C."/>
            <person name="Ezra D."/>
            <person name="Gonzalez J."/>
            <person name="Henrissat B."/>
            <person name="Kuo A."/>
            <person name="Liang C."/>
            <person name="Lipzen A."/>
            <person name="Lutzoni F."/>
            <person name="Magnuson J."/>
            <person name="Mondo S."/>
            <person name="Nolan M."/>
            <person name="Ohm R."/>
            <person name="Pangilinan J."/>
            <person name="Park H.-J."/>
            <person name="Ramirez L."/>
            <person name="Alfaro M."/>
            <person name="Sun H."/>
            <person name="Tritt A."/>
            <person name="Yoshinaga Y."/>
            <person name="Zwiers L.-H."/>
            <person name="Turgeon B."/>
            <person name="Goodwin S."/>
            <person name="Spatafora J."/>
            <person name="Crous P."/>
            <person name="Grigoriev I."/>
        </authorList>
    </citation>
    <scope>NUCLEOTIDE SEQUENCE</scope>
    <source>
        <strain evidence="5">CBS 122367</strain>
    </source>
</reference>
<feature type="coiled-coil region" evidence="3">
    <location>
        <begin position="31"/>
        <end position="65"/>
    </location>
</feature>
<dbReference type="EMBL" id="MU005577">
    <property type="protein sequence ID" value="KAF2686169.1"/>
    <property type="molecule type" value="Genomic_DNA"/>
</dbReference>
<dbReference type="Proteomes" id="UP000799291">
    <property type="component" value="Unassembled WGS sequence"/>
</dbReference>
<dbReference type="InterPro" id="IPR015943">
    <property type="entry name" value="WD40/YVTN_repeat-like_dom_sf"/>
</dbReference>
<organism evidence="5 6">
    <name type="scientific">Lentithecium fluviatile CBS 122367</name>
    <dbReference type="NCBI Taxonomy" id="1168545"/>
    <lineage>
        <taxon>Eukaryota</taxon>
        <taxon>Fungi</taxon>
        <taxon>Dikarya</taxon>
        <taxon>Ascomycota</taxon>
        <taxon>Pezizomycotina</taxon>
        <taxon>Dothideomycetes</taxon>
        <taxon>Pleosporomycetidae</taxon>
        <taxon>Pleosporales</taxon>
        <taxon>Massarineae</taxon>
        <taxon>Lentitheciaceae</taxon>
        <taxon>Lentithecium</taxon>
    </lineage>
</organism>
<dbReference type="Pfam" id="PF00400">
    <property type="entry name" value="WD40"/>
    <property type="match status" value="1"/>
</dbReference>
<dbReference type="InterPro" id="IPR027417">
    <property type="entry name" value="P-loop_NTPase"/>
</dbReference>
<dbReference type="PROSITE" id="PS50082">
    <property type="entry name" value="WD_REPEATS_2"/>
    <property type="match status" value="1"/>
</dbReference>
<dbReference type="InterPro" id="IPR056884">
    <property type="entry name" value="NPHP3-like_N"/>
</dbReference>
<keyword evidence="6" id="KW-1185">Reference proteome</keyword>
<feature type="domain" description="NACHT" evidence="4">
    <location>
        <begin position="200"/>
        <end position="347"/>
    </location>
</feature>
<dbReference type="PANTHER" id="PTHR10039">
    <property type="entry name" value="AMELOGENIN"/>
    <property type="match status" value="1"/>
</dbReference>
<accession>A0A6G1J7S2</accession>
<evidence type="ECO:0000256" key="1">
    <source>
        <dbReference type="ARBA" id="ARBA00022737"/>
    </source>
</evidence>
<keyword evidence="3" id="KW-0175">Coiled coil</keyword>
<evidence type="ECO:0000256" key="3">
    <source>
        <dbReference type="SAM" id="Coils"/>
    </source>
</evidence>
<dbReference type="OrthoDB" id="674604at2759"/>
<protein>
    <recommendedName>
        <fullName evidence="4">NACHT domain-containing protein</fullName>
    </recommendedName>
</protein>
<proteinExistence type="predicted"/>
<dbReference type="InterPro" id="IPR007111">
    <property type="entry name" value="NACHT_NTPase"/>
</dbReference>
<dbReference type="InterPro" id="IPR031348">
    <property type="entry name" value="PigL_N"/>
</dbReference>